<protein>
    <recommendedName>
        <fullName evidence="4">DUF4402 domain-containing protein</fullName>
    </recommendedName>
</protein>
<dbReference type="Pfam" id="PF14352">
    <property type="entry name" value="DUF4402"/>
    <property type="match status" value="1"/>
</dbReference>
<dbReference type="InterPro" id="IPR025514">
    <property type="entry name" value="DUF4402"/>
</dbReference>
<evidence type="ECO:0000313" key="3">
    <source>
        <dbReference type="Proteomes" id="UP000198339"/>
    </source>
</evidence>
<reference evidence="2 3" key="1">
    <citation type="submission" date="2017-06" db="EMBL/GenBank/DDBJ databases">
        <authorList>
            <person name="Kim H.J."/>
            <person name="Triplett B.A."/>
        </authorList>
    </citation>
    <scope>NUCLEOTIDE SEQUENCE [LARGE SCALE GENOMIC DNA]</scope>
    <source>
        <strain evidence="2 3">DS15</strain>
    </source>
</reference>
<feature type="chain" id="PRO_5012195946" description="DUF4402 domain-containing protein" evidence="1">
    <location>
        <begin position="34"/>
        <end position="186"/>
    </location>
</feature>
<keyword evidence="3" id="KW-1185">Reference proteome</keyword>
<dbReference type="Proteomes" id="UP000198339">
    <property type="component" value="Unassembled WGS sequence"/>
</dbReference>
<proteinExistence type="predicted"/>
<dbReference type="EMBL" id="FZPA01000006">
    <property type="protein sequence ID" value="SNS82428.1"/>
    <property type="molecule type" value="Genomic_DNA"/>
</dbReference>
<evidence type="ECO:0000256" key="1">
    <source>
        <dbReference type="SAM" id="SignalP"/>
    </source>
</evidence>
<sequence length="186" mass="18062">MGIQGTSGRGATIRRLAFIAAFAAGTIAAPAQAADQSSTANAAVIRPNTLIKTGDLDFGTLASGATGGTVTIDPVTGARSTSGGVTPVGAGEQRAVFQGTGGFLLLFVSGSNSATLARAGGGAAPMTATLTRAATTNGGGTALLGASAILFPSGVQTYYVGGTLTVPANQPAGDYSGTFTLTVNYL</sequence>
<keyword evidence="1" id="KW-0732">Signal</keyword>
<gene>
    <name evidence="2" type="ORF">SAMN06295955_10616</name>
</gene>
<evidence type="ECO:0000313" key="2">
    <source>
        <dbReference type="EMBL" id="SNS82428.1"/>
    </source>
</evidence>
<dbReference type="RefSeq" id="WP_170935502.1">
    <property type="nucleotide sequence ID" value="NZ_FZPA01000006.1"/>
</dbReference>
<name>A0A239HMW5_9SPHN</name>
<dbReference type="AlphaFoldDB" id="A0A239HMW5"/>
<evidence type="ECO:0008006" key="4">
    <source>
        <dbReference type="Google" id="ProtNLM"/>
    </source>
</evidence>
<organism evidence="2 3">
    <name type="scientific">Sphingopyxis indica</name>
    <dbReference type="NCBI Taxonomy" id="436663"/>
    <lineage>
        <taxon>Bacteria</taxon>
        <taxon>Pseudomonadati</taxon>
        <taxon>Pseudomonadota</taxon>
        <taxon>Alphaproteobacteria</taxon>
        <taxon>Sphingomonadales</taxon>
        <taxon>Sphingomonadaceae</taxon>
        <taxon>Sphingopyxis</taxon>
    </lineage>
</organism>
<feature type="signal peptide" evidence="1">
    <location>
        <begin position="1"/>
        <end position="33"/>
    </location>
</feature>
<accession>A0A239HMW5</accession>